<evidence type="ECO:0000313" key="5">
    <source>
        <dbReference type="EMBL" id="GHD44085.1"/>
    </source>
</evidence>
<accession>A0A918XQP4</accession>
<evidence type="ECO:0000256" key="1">
    <source>
        <dbReference type="ARBA" id="ARBA00004871"/>
    </source>
</evidence>
<dbReference type="SUPFAM" id="SSF53223">
    <property type="entry name" value="Aminoacid dehydrogenase-like, N-terminal domain"/>
    <property type="match status" value="1"/>
</dbReference>
<dbReference type="EMBL" id="BMZS01000002">
    <property type="protein sequence ID" value="GHD44085.1"/>
    <property type="molecule type" value="Genomic_DNA"/>
</dbReference>
<name>A0A918XQP4_9PROT</name>
<evidence type="ECO:0000256" key="2">
    <source>
        <dbReference type="ARBA" id="ARBA00023002"/>
    </source>
</evidence>
<keyword evidence="2" id="KW-0560">Oxidoreductase</keyword>
<feature type="domain" description="Shikimate dehydrogenase substrate binding N-terminal" evidence="4">
    <location>
        <begin position="15"/>
        <end position="97"/>
    </location>
</feature>
<keyword evidence="6" id="KW-1185">Reference proteome</keyword>
<dbReference type="Gene3D" id="3.40.50.10860">
    <property type="entry name" value="Leucine Dehydrogenase, chain A, domain 1"/>
    <property type="match status" value="1"/>
</dbReference>
<organism evidence="5 6">
    <name type="scientific">Thalassobaculum fulvum</name>
    <dbReference type="NCBI Taxonomy" id="1633335"/>
    <lineage>
        <taxon>Bacteria</taxon>
        <taxon>Pseudomonadati</taxon>
        <taxon>Pseudomonadota</taxon>
        <taxon>Alphaproteobacteria</taxon>
        <taxon>Rhodospirillales</taxon>
        <taxon>Thalassobaculaceae</taxon>
        <taxon>Thalassobaculum</taxon>
    </lineage>
</organism>
<dbReference type="Gene3D" id="3.40.50.720">
    <property type="entry name" value="NAD(P)-binding Rossmann-like Domain"/>
    <property type="match status" value="1"/>
</dbReference>
<dbReference type="InterPro" id="IPR013708">
    <property type="entry name" value="Shikimate_DH-bd_N"/>
</dbReference>
<dbReference type="GO" id="GO:0009073">
    <property type="term" value="P:aromatic amino acid family biosynthetic process"/>
    <property type="evidence" value="ECO:0007669"/>
    <property type="project" value="UniProtKB-KW"/>
</dbReference>
<dbReference type="InterPro" id="IPR022893">
    <property type="entry name" value="Shikimate_DH_fam"/>
</dbReference>
<dbReference type="Proteomes" id="UP000630353">
    <property type="component" value="Unassembled WGS sequence"/>
</dbReference>
<dbReference type="GO" id="GO:0005829">
    <property type="term" value="C:cytosol"/>
    <property type="evidence" value="ECO:0007669"/>
    <property type="project" value="TreeGrafter"/>
</dbReference>
<evidence type="ECO:0000313" key="6">
    <source>
        <dbReference type="Proteomes" id="UP000630353"/>
    </source>
</evidence>
<reference evidence="5" key="2">
    <citation type="submission" date="2020-09" db="EMBL/GenBank/DDBJ databases">
        <authorList>
            <person name="Sun Q."/>
            <person name="Kim S."/>
        </authorList>
    </citation>
    <scope>NUCLEOTIDE SEQUENCE</scope>
    <source>
        <strain evidence="5">KCTC 42651</strain>
    </source>
</reference>
<dbReference type="GO" id="GO:0004764">
    <property type="term" value="F:shikimate 3-dehydrogenase (NADP+) activity"/>
    <property type="evidence" value="ECO:0007669"/>
    <property type="project" value="InterPro"/>
</dbReference>
<dbReference type="AlphaFoldDB" id="A0A918XQP4"/>
<evidence type="ECO:0000259" key="4">
    <source>
        <dbReference type="Pfam" id="PF08501"/>
    </source>
</evidence>
<comment type="pathway">
    <text evidence="1">Metabolic intermediate biosynthesis; chorismate biosynthesis; chorismate from D-erythrose 4-phosphate and phosphoenolpyruvate: step 4/7.</text>
</comment>
<dbReference type="GO" id="GO:0050661">
    <property type="term" value="F:NADP binding"/>
    <property type="evidence" value="ECO:0007669"/>
    <property type="project" value="TreeGrafter"/>
</dbReference>
<dbReference type="InterPro" id="IPR046346">
    <property type="entry name" value="Aminoacid_DH-like_N_sf"/>
</dbReference>
<evidence type="ECO:0000256" key="3">
    <source>
        <dbReference type="ARBA" id="ARBA00023141"/>
    </source>
</evidence>
<dbReference type="SUPFAM" id="SSF51735">
    <property type="entry name" value="NAD(P)-binding Rossmann-fold domains"/>
    <property type="match status" value="1"/>
</dbReference>
<sequence>MLERLSGDTRLYLTVGHPIPQVKSPGGITRGFEARGANAILVPVEVPPDRIDMFFELAADIGNLDGMVVTIPHKFRARQACATVSPRAELLGAANVLRRNPDGGWHGDMTDGIGFCNAVRAKGIGLAGRRALLIGAGGAGSAIALSLLDGGVESLAVFDLDTGRRDALVGKLATRYPNVAAAPAADPAGYGLIANASPAGMRPDDPLPVDAAGLTPAMHVGDVVTAPEVPPLIVAARAAGCTTNTGTEMYRAQVDVITDFLLGRD</sequence>
<gene>
    <name evidence="5" type="ORF">GCM10017083_11100</name>
</gene>
<dbReference type="RefSeq" id="WP_189987932.1">
    <property type="nucleotide sequence ID" value="NZ_BMZS01000002.1"/>
</dbReference>
<proteinExistence type="predicted"/>
<dbReference type="Pfam" id="PF08501">
    <property type="entry name" value="Shikimate_dh_N"/>
    <property type="match status" value="1"/>
</dbReference>
<dbReference type="PANTHER" id="PTHR21089:SF1">
    <property type="entry name" value="BIFUNCTIONAL 3-DEHYDROQUINATE DEHYDRATASE_SHIKIMATE DEHYDROGENASE, CHLOROPLASTIC"/>
    <property type="match status" value="1"/>
</dbReference>
<dbReference type="GO" id="GO:0019632">
    <property type="term" value="P:shikimate metabolic process"/>
    <property type="evidence" value="ECO:0007669"/>
    <property type="project" value="TreeGrafter"/>
</dbReference>
<dbReference type="InterPro" id="IPR036291">
    <property type="entry name" value="NAD(P)-bd_dom_sf"/>
</dbReference>
<dbReference type="PANTHER" id="PTHR21089">
    <property type="entry name" value="SHIKIMATE DEHYDROGENASE"/>
    <property type="match status" value="1"/>
</dbReference>
<keyword evidence="3" id="KW-0057">Aromatic amino acid biosynthesis</keyword>
<comment type="caution">
    <text evidence="5">The sequence shown here is derived from an EMBL/GenBank/DDBJ whole genome shotgun (WGS) entry which is preliminary data.</text>
</comment>
<protein>
    <submittedName>
        <fullName evidence="5">Shikimate dehydrogenase</fullName>
    </submittedName>
</protein>
<reference evidence="5" key="1">
    <citation type="journal article" date="2014" name="Int. J. Syst. Evol. Microbiol.">
        <title>Complete genome sequence of Corynebacterium casei LMG S-19264T (=DSM 44701T), isolated from a smear-ripened cheese.</title>
        <authorList>
            <consortium name="US DOE Joint Genome Institute (JGI-PGF)"/>
            <person name="Walter F."/>
            <person name="Albersmeier A."/>
            <person name="Kalinowski J."/>
            <person name="Ruckert C."/>
        </authorList>
    </citation>
    <scope>NUCLEOTIDE SEQUENCE</scope>
    <source>
        <strain evidence="5">KCTC 42651</strain>
    </source>
</reference>
<keyword evidence="3" id="KW-0028">Amino-acid biosynthesis</keyword>
<dbReference type="GO" id="GO:0009423">
    <property type="term" value="P:chorismate biosynthetic process"/>
    <property type="evidence" value="ECO:0007669"/>
    <property type="project" value="TreeGrafter"/>
</dbReference>